<dbReference type="PROSITE" id="PS50883">
    <property type="entry name" value="EAL"/>
    <property type="match status" value="1"/>
</dbReference>
<dbReference type="Proteomes" id="UP001596042">
    <property type="component" value="Unassembled WGS sequence"/>
</dbReference>
<keyword evidence="1" id="KW-1133">Transmembrane helix</keyword>
<dbReference type="InterPro" id="IPR052155">
    <property type="entry name" value="Biofilm_reg_signaling"/>
</dbReference>
<dbReference type="InterPro" id="IPR035965">
    <property type="entry name" value="PAS-like_dom_sf"/>
</dbReference>
<feature type="transmembrane region" description="Helical" evidence="1">
    <location>
        <begin position="27"/>
        <end position="45"/>
    </location>
</feature>
<dbReference type="Pfam" id="PF12860">
    <property type="entry name" value="PAS_7"/>
    <property type="match status" value="1"/>
</dbReference>
<dbReference type="CDD" id="cd01949">
    <property type="entry name" value="GGDEF"/>
    <property type="match status" value="1"/>
</dbReference>
<keyword evidence="1" id="KW-0472">Membrane</keyword>
<dbReference type="Pfam" id="PF00990">
    <property type="entry name" value="GGDEF"/>
    <property type="match status" value="1"/>
</dbReference>
<dbReference type="CDD" id="cd01948">
    <property type="entry name" value="EAL"/>
    <property type="match status" value="1"/>
</dbReference>
<dbReference type="RefSeq" id="WP_374831842.1">
    <property type="nucleotide sequence ID" value="NZ_JBHEEZ010000011.1"/>
</dbReference>
<dbReference type="PROSITE" id="PS50887">
    <property type="entry name" value="GGDEF"/>
    <property type="match status" value="1"/>
</dbReference>
<comment type="caution">
    <text evidence="4">The sequence shown here is derived from an EMBL/GenBank/DDBJ whole genome shotgun (WGS) entry which is preliminary data.</text>
</comment>
<evidence type="ECO:0000256" key="1">
    <source>
        <dbReference type="SAM" id="Phobius"/>
    </source>
</evidence>
<feature type="transmembrane region" description="Helical" evidence="1">
    <location>
        <begin position="93"/>
        <end position="113"/>
    </location>
</feature>
<dbReference type="PANTHER" id="PTHR44757:SF2">
    <property type="entry name" value="BIOFILM ARCHITECTURE MAINTENANCE PROTEIN MBAA"/>
    <property type="match status" value="1"/>
</dbReference>
<dbReference type="SUPFAM" id="SSF55073">
    <property type="entry name" value="Nucleotide cyclase"/>
    <property type="match status" value="1"/>
</dbReference>
<keyword evidence="5" id="KW-1185">Reference proteome</keyword>
<dbReference type="SMART" id="SM00052">
    <property type="entry name" value="EAL"/>
    <property type="match status" value="1"/>
</dbReference>
<dbReference type="NCBIfam" id="TIGR00254">
    <property type="entry name" value="GGDEF"/>
    <property type="match status" value="1"/>
</dbReference>
<dbReference type="SUPFAM" id="SSF55785">
    <property type="entry name" value="PYP-like sensor domain (PAS domain)"/>
    <property type="match status" value="1"/>
</dbReference>
<dbReference type="InterPro" id="IPR000160">
    <property type="entry name" value="GGDEF_dom"/>
</dbReference>
<dbReference type="InterPro" id="IPR043128">
    <property type="entry name" value="Rev_trsase/Diguanyl_cyclase"/>
</dbReference>
<dbReference type="Gene3D" id="3.20.20.450">
    <property type="entry name" value="EAL domain"/>
    <property type="match status" value="1"/>
</dbReference>
<dbReference type="SUPFAM" id="SSF141868">
    <property type="entry name" value="EAL domain-like"/>
    <property type="match status" value="1"/>
</dbReference>
<evidence type="ECO:0000259" key="3">
    <source>
        <dbReference type="PROSITE" id="PS50887"/>
    </source>
</evidence>
<dbReference type="Gene3D" id="3.30.450.20">
    <property type="entry name" value="PAS domain"/>
    <property type="match status" value="1"/>
</dbReference>
<proteinExistence type="predicted"/>
<dbReference type="Pfam" id="PF00563">
    <property type="entry name" value="EAL"/>
    <property type="match status" value="1"/>
</dbReference>
<dbReference type="InterPro" id="IPR001633">
    <property type="entry name" value="EAL_dom"/>
</dbReference>
<dbReference type="InterPro" id="IPR029787">
    <property type="entry name" value="Nucleotide_cyclase"/>
</dbReference>
<accession>A0ABV9H278</accession>
<dbReference type="SMART" id="SM00267">
    <property type="entry name" value="GGDEF"/>
    <property type="match status" value="1"/>
</dbReference>
<gene>
    <name evidence="4" type="ORF">ACFO1V_04005</name>
</gene>
<feature type="domain" description="GGDEF" evidence="3">
    <location>
        <begin position="363"/>
        <end position="496"/>
    </location>
</feature>
<feature type="transmembrane region" description="Helical" evidence="1">
    <location>
        <begin position="158"/>
        <end position="181"/>
    </location>
</feature>
<sequence>MQERHAPELPAVVRLAFLSVLYGRRSTLWLGAFSQLVVCGLLFFWTWDAAYIGFAALLGVLLFVRLFDMYLFDRVRDKEALDNRALAMWERRYVAGTASVFTALGFLSFYSIYVVNDPFAELVSLSLVFALFATVVGRNYSSRPAVVLASLGALLPPMVAFALEGAMFHVVFALLFIAYFLTNIQMTKGLRDTLFDATMGKHSLALVAKRFDCALNNMPQGLLMFDADQRIAVSNNKARTIFRLPDNVRLHGRSVDVLLRYSVRHKVFSADELGDINKRFFNLLAGRQAVDVFRLADGRHVECIGNPVAKSGAVLIIEDVTQRLQVEARIHHMARYDALTELPNRNHFATLVHAHLYRHDPDHYAALIVIDIDHFKHINDMLGHQMGDIALRQIADRLNALDPKRYIASRFGSDEFVVFVSSLTEEQHVSTVTQELIGYLCGEYDLDGNKVPIQVTAGVVTEKACKFDVANMHIKADLALYEARRGEKQRWAVFAETMDIKYRNRQQLKADLRQAIVDRNIHVVYQPIIDLHSLRIVSCEALARWNHPTLGPVPPTEFIPLAEEMGMISEITRLVLHQACKDCHSWGDRICVSVNLSAIDLRNNQIMQDIAAALDSVGLPPRCLEVEVTETAIIADRDKASALLARLKNSGITVSLDDFGCGYSSFSYLNTLPLNKVKIDRTFVRDVMTDKRSLMLLRGITQLSHDLGLAVTVEGVETEEQLALIRVAAGADLVQGFLLGKPTSSDEIRRMIAQKSTGRASVQPVLA</sequence>
<keyword evidence="1" id="KW-0812">Transmembrane</keyword>
<reference evidence="5" key="1">
    <citation type="journal article" date="2019" name="Int. J. Syst. Evol. Microbiol.">
        <title>The Global Catalogue of Microorganisms (GCM) 10K type strain sequencing project: providing services to taxonomists for standard genome sequencing and annotation.</title>
        <authorList>
            <consortium name="The Broad Institute Genomics Platform"/>
            <consortium name="The Broad Institute Genome Sequencing Center for Infectious Disease"/>
            <person name="Wu L."/>
            <person name="Ma J."/>
        </authorList>
    </citation>
    <scope>NUCLEOTIDE SEQUENCE [LARGE SCALE GENOMIC DNA]</scope>
    <source>
        <strain evidence="5">CGMCC 1.15731</strain>
    </source>
</reference>
<protein>
    <submittedName>
        <fullName evidence="4">Bifunctional diguanylate cyclase/phosphodiesterase</fullName>
    </submittedName>
</protein>
<feature type="transmembrane region" description="Helical" evidence="1">
    <location>
        <begin position="51"/>
        <end position="72"/>
    </location>
</feature>
<dbReference type="PANTHER" id="PTHR44757">
    <property type="entry name" value="DIGUANYLATE CYCLASE DGCP"/>
    <property type="match status" value="1"/>
</dbReference>
<evidence type="ECO:0000313" key="4">
    <source>
        <dbReference type="EMBL" id="MFC4624392.1"/>
    </source>
</evidence>
<evidence type="ECO:0000313" key="5">
    <source>
        <dbReference type="Proteomes" id="UP001596042"/>
    </source>
</evidence>
<dbReference type="InterPro" id="IPR035919">
    <property type="entry name" value="EAL_sf"/>
</dbReference>
<name>A0ABV9H278_9HYPH</name>
<evidence type="ECO:0000259" key="2">
    <source>
        <dbReference type="PROSITE" id="PS50883"/>
    </source>
</evidence>
<dbReference type="Gene3D" id="3.30.70.270">
    <property type="match status" value="1"/>
</dbReference>
<organism evidence="4 5">
    <name type="scientific">Daeguia caeni</name>
    <dbReference type="NCBI Taxonomy" id="439612"/>
    <lineage>
        <taxon>Bacteria</taxon>
        <taxon>Pseudomonadati</taxon>
        <taxon>Pseudomonadota</taxon>
        <taxon>Alphaproteobacteria</taxon>
        <taxon>Hyphomicrobiales</taxon>
        <taxon>Brucellaceae</taxon>
        <taxon>Daeguia</taxon>
    </lineage>
</organism>
<feature type="domain" description="EAL" evidence="2">
    <location>
        <begin position="505"/>
        <end position="756"/>
    </location>
</feature>
<dbReference type="EMBL" id="JBHSEL010000036">
    <property type="protein sequence ID" value="MFC4624392.1"/>
    <property type="molecule type" value="Genomic_DNA"/>
</dbReference>
<feature type="transmembrane region" description="Helical" evidence="1">
    <location>
        <begin position="119"/>
        <end position="137"/>
    </location>
</feature>